<dbReference type="Gene3D" id="3.30.70.360">
    <property type="match status" value="1"/>
</dbReference>
<evidence type="ECO:0000256" key="1">
    <source>
        <dbReference type="PIRSR" id="PIRSR005962-1"/>
    </source>
</evidence>
<feature type="binding site" evidence="1">
    <location>
        <position position="106"/>
    </location>
    <ligand>
        <name>Mn(2+)</name>
        <dbReference type="ChEBI" id="CHEBI:29035"/>
        <label>2</label>
    </ligand>
</feature>
<keyword evidence="1" id="KW-0479">Metal-binding</keyword>
<comment type="cofactor">
    <cofactor evidence="1">
        <name>Mn(2+)</name>
        <dbReference type="ChEBI" id="CHEBI:29035"/>
    </cofactor>
    <text evidence="1">The Mn(2+) ion enhances activity.</text>
</comment>
<dbReference type="NCBIfam" id="TIGR01891">
    <property type="entry name" value="amidohydrolases"/>
    <property type="match status" value="1"/>
</dbReference>
<dbReference type="Pfam" id="PF07687">
    <property type="entry name" value="M20_dimer"/>
    <property type="match status" value="1"/>
</dbReference>
<dbReference type="AlphaFoldDB" id="A0A3Q9QSM7"/>
<dbReference type="KEGG" id="nmk:CHR53_03830"/>
<dbReference type="EMBL" id="CP022572">
    <property type="protein sequence ID" value="AZU60463.1"/>
    <property type="molecule type" value="Genomic_DNA"/>
</dbReference>
<dbReference type="InterPro" id="IPR002933">
    <property type="entry name" value="Peptidase_M20"/>
</dbReference>
<dbReference type="STRING" id="1193713.GCA_001636315_03282"/>
<dbReference type="InterPro" id="IPR011650">
    <property type="entry name" value="Peptidase_M20_dimer"/>
</dbReference>
<dbReference type="Gene3D" id="3.40.630.10">
    <property type="entry name" value="Zn peptidases"/>
    <property type="match status" value="1"/>
</dbReference>
<feature type="domain" description="Peptidase M20 dimerisation" evidence="2">
    <location>
        <begin position="189"/>
        <end position="272"/>
    </location>
</feature>
<evidence type="ECO:0000313" key="4">
    <source>
        <dbReference type="Proteomes" id="UP000282892"/>
    </source>
</evidence>
<gene>
    <name evidence="3" type="ORF">CHR53_03830</name>
</gene>
<keyword evidence="4" id="KW-1185">Reference proteome</keyword>
<dbReference type="GO" id="GO:0046872">
    <property type="term" value="F:metal ion binding"/>
    <property type="evidence" value="ECO:0007669"/>
    <property type="project" value="UniProtKB-KW"/>
</dbReference>
<dbReference type="PIRSF" id="PIRSF005962">
    <property type="entry name" value="Pept_M20D_amidohydro"/>
    <property type="match status" value="1"/>
</dbReference>
<feature type="binding site" evidence="1">
    <location>
        <position position="357"/>
    </location>
    <ligand>
        <name>Mn(2+)</name>
        <dbReference type="ChEBI" id="CHEBI:29035"/>
        <label>2</label>
    </ligand>
</feature>
<dbReference type="Proteomes" id="UP000282892">
    <property type="component" value="Chromosome"/>
</dbReference>
<keyword evidence="1" id="KW-0464">Manganese</keyword>
<feature type="binding site" evidence="1">
    <location>
        <position position="138"/>
    </location>
    <ligand>
        <name>Mn(2+)</name>
        <dbReference type="ChEBI" id="CHEBI:29035"/>
        <label>2</label>
    </ligand>
</feature>
<keyword evidence="3" id="KW-0378">Hydrolase</keyword>
<dbReference type="PANTHER" id="PTHR11014">
    <property type="entry name" value="PEPTIDASE M20 FAMILY MEMBER"/>
    <property type="match status" value="1"/>
</dbReference>
<dbReference type="PANTHER" id="PTHR11014:SF122">
    <property type="entry name" value="AMIDOHYDROLASE AMHX"/>
    <property type="match status" value="1"/>
</dbReference>
<sequence>MVPDTQTTKHQRKECYSVKENFEGQILDWFDHFHANPEVSWKEFKTTETIAGILDELGVTYRRFDDVTGLFAEIGEGEEVIAVRADIDALWQEVDGVWQGNHSCGHDANISMVLGALMYLKDKPLHKKIRFIFQPAEEKGNGSIAMIERGALDNVSHLFGVHLRPAEELPLGKVTPSIHHGAGVFLEGKIIGTDAHGARPHQGKNAIDAVAAIHQFIKSIYFSPFESYSAKLTKIVAGGGSVNIIPGTAEFAIDVRAQKNDVLNQLQSKIDEGLGGIGALYGIEIQWDWYDFVPGAEVSTDAEAIAREAIRSVAGDEVLAPPVITSGADDFHFYTIRKPELKATMVGVGADLKPGLHHPKMTFDRSALDLGARILAGTLQRA</sequence>
<feature type="binding site" evidence="1">
    <location>
        <position position="104"/>
    </location>
    <ligand>
        <name>Mn(2+)</name>
        <dbReference type="ChEBI" id="CHEBI:29035"/>
        <label>2</label>
    </ligand>
</feature>
<name>A0A3Q9QSM7_9BACI</name>
<proteinExistence type="predicted"/>
<dbReference type="SUPFAM" id="SSF53187">
    <property type="entry name" value="Zn-dependent exopeptidases"/>
    <property type="match status" value="1"/>
</dbReference>
<protein>
    <submittedName>
        <fullName evidence="3">Amidohydrolase</fullName>
    </submittedName>
</protein>
<organism evidence="3 4">
    <name type="scientific">Neobacillus mesonae</name>
    <dbReference type="NCBI Taxonomy" id="1193713"/>
    <lineage>
        <taxon>Bacteria</taxon>
        <taxon>Bacillati</taxon>
        <taxon>Bacillota</taxon>
        <taxon>Bacilli</taxon>
        <taxon>Bacillales</taxon>
        <taxon>Bacillaceae</taxon>
        <taxon>Neobacillus</taxon>
    </lineage>
</organism>
<reference evidence="3 4" key="1">
    <citation type="submission" date="2017-07" db="EMBL/GenBank/DDBJ databases">
        <title>The complete genome sequence of Bacillus mesonae strain H20-5, an efficient strain improving plant abiotic stress resistance.</title>
        <authorList>
            <person name="Kim S.Y."/>
            <person name="Song H."/>
            <person name="Sang M.K."/>
            <person name="Weon H.-Y."/>
            <person name="Song J."/>
        </authorList>
    </citation>
    <scope>NUCLEOTIDE SEQUENCE [LARGE SCALE GENOMIC DNA]</scope>
    <source>
        <strain evidence="3 4">H20-5</strain>
    </source>
</reference>
<dbReference type="OrthoDB" id="9776731at2"/>
<accession>A0A3Q9QSM7</accession>
<evidence type="ECO:0000259" key="2">
    <source>
        <dbReference type="Pfam" id="PF07687"/>
    </source>
</evidence>
<feature type="binding site" evidence="1">
    <location>
        <position position="162"/>
    </location>
    <ligand>
        <name>Mn(2+)</name>
        <dbReference type="ChEBI" id="CHEBI:29035"/>
        <label>2</label>
    </ligand>
</feature>
<dbReference type="GO" id="GO:0016787">
    <property type="term" value="F:hydrolase activity"/>
    <property type="evidence" value="ECO:0007669"/>
    <property type="project" value="UniProtKB-KW"/>
</dbReference>
<dbReference type="InterPro" id="IPR017439">
    <property type="entry name" value="Amidohydrolase"/>
</dbReference>
<evidence type="ECO:0000313" key="3">
    <source>
        <dbReference type="EMBL" id="AZU60463.1"/>
    </source>
</evidence>
<dbReference type="Pfam" id="PF01546">
    <property type="entry name" value="Peptidase_M20"/>
    <property type="match status" value="1"/>
</dbReference>
<dbReference type="SUPFAM" id="SSF55031">
    <property type="entry name" value="Bacterial exopeptidase dimerisation domain"/>
    <property type="match status" value="1"/>
</dbReference>
<dbReference type="InterPro" id="IPR036264">
    <property type="entry name" value="Bact_exopeptidase_dim_dom"/>
</dbReference>